<dbReference type="SUPFAM" id="SSF103088">
    <property type="entry name" value="OmpA-like"/>
    <property type="match status" value="1"/>
</dbReference>
<dbReference type="AlphaFoldDB" id="A0A974ZZB3"/>
<feature type="domain" description="OmpA-like" evidence="5">
    <location>
        <begin position="480"/>
        <end position="593"/>
    </location>
</feature>
<evidence type="ECO:0000313" key="7">
    <source>
        <dbReference type="Proteomes" id="UP000662783"/>
    </source>
</evidence>
<dbReference type="Gene3D" id="2.120.10.10">
    <property type="match status" value="1"/>
</dbReference>
<organism evidence="6 7">
    <name type="scientific">Fulvivirga lutea</name>
    <dbReference type="NCBI Taxonomy" id="2810512"/>
    <lineage>
        <taxon>Bacteria</taxon>
        <taxon>Pseudomonadati</taxon>
        <taxon>Bacteroidota</taxon>
        <taxon>Cytophagia</taxon>
        <taxon>Cytophagales</taxon>
        <taxon>Fulvivirgaceae</taxon>
        <taxon>Fulvivirga</taxon>
    </lineage>
</organism>
<dbReference type="Pfam" id="PF07676">
    <property type="entry name" value="PD40"/>
    <property type="match status" value="2"/>
</dbReference>
<gene>
    <name evidence="6" type="ORF">JR347_09660</name>
</gene>
<evidence type="ECO:0000313" key="6">
    <source>
        <dbReference type="EMBL" id="QSE95886.1"/>
    </source>
</evidence>
<dbReference type="PANTHER" id="PTHR30329:SF21">
    <property type="entry name" value="LIPOPROTEIN YIAD-RELATED"/>
    <property type="match status" value="1"/>
</dbReference>
<keyword evidence="3" id="KW-0998">Cell outer membrane</keyword>
<dbReference type="CDD" id="cd07185">
    <property type="entry name" value="OmpA_C-like"/>
    <property type="match status" value="1"/>
</dbReference>
<dbReference type="PROSITE" id="PS51123">
    <property type="entry name" value="OMPA_2"/>
    <property type="match status" value="1"/>
</dbReference>
<dbReference type="RefSeq" id="WP_205720399.1">
    <property type="nucleotide sequence ID" value="NZ_CP070608.1"/>
</dbReference>
<dbReference type="GO" id="GO:0009279">
    <property type="term" value="C:cell outer membrane"/>
    <property type="evidence" value="ECO:0007669"/>
    <property type="project" value="UniProtKB-SubCell"/>
</dbReference>
<protein>
    <submittedName>
        <fullName evidence="6">OmpA family protein</fullName>
    </submittedName>
</protein>
<dbReference type="Pfam" id="PF00691">
    <property type="entry name" value="OmpA"/>
    <property type="match status" value="1"/>
</dbReference>
<dbReference type="InterPro" id="IPR050330">
    <property type="entry name" value="Bact_OuterMem_StrucFunc"/>
</dbReference>
<dbReference type="Gene3D" id="3.30.1330.60">
    <property type="entry name" value="OmpA-like domain"/>
    <property type="match status" value="1"/>
</dbReference>
<keyword evidence="2 4" id="KW-0472">Membrane</keyword>
<dbReference type="InterPro" id="IPR011659">
    <property type="entry name" value="WD40"/>
</dbReference>
<evidence type="ECO:0000259" key="5">
    <source>
        <dbReference type="PROSITE" id="PS51123"/>
    </source>
</evidence>
<accession>A0A974ZZB3</accession>
<dbReference type="PRINTS" id="PR01021">
    <property type="entry name" value="OMPADOMAIN"/>
</dbReference>
<proteinExistence type="predicted"/>
<dbReference type="KEGG" id="fuv:JR347_09660"/>
<dbReference type="InterPro" id="IPR006665">
    <property type="entry name" value="OmpA-like"/>
</dbReference>
<dbReference type="SUPFAM" id="SSF82171">
    <property type="entry name" value="DPP6 N-terminal domain-like"/>
    <property type="match status" value="1"/>
</dbReference>
<evidence type="ECO:0000256" key="4">
    <source>
        <dbReference type="PROSITE-ProRule" id="PRU00473"/>
    </source>
</evidence>
<dbReference type="EMBL" id="CP070608">
    <property type="protein sequence ID" value="QSE95886.1"/>
    <property type="molecule type" value="Genomic_DNA"/>
</dbReference>
<evidence type="ECO:0000256" key="1">
    <source>
        <dbReference type="ARBA" id="ARBA00004442"/>
    </source>
</evidence>
<reference evidence="6" key="1">
    <citation type="submission" date="2021-02" db="EMBL/GenBank/DDBJ databases">
        <title>Fulvivirga sp. S481 isolated from sea water.</title>
        <authorList>
            <person name="Bae S.S."/>
            <person name="Baek K."/>
        </authorList>
    </citation>
    <scope>NUCLEOTIDE SEQUENCE</scope>
    <source>
        <strain evidence="6">S481</strain>
    </source>
</reference>
<evidence type="ECO:0000256" key="3">
    <source>
        <dbReference type="ARBA" id="ARBA00023237"/>
    </source>
</evidence>
<dbReference type="PANTHER" id="PTHR30329">
    <property type="entry name" value="STATOR ELEMENT OF FLAGELLAR MOTOR COMPLEX"/>
    <property type="match status" value="1"/>
</dbReference>
<sequence length="593" mass="67115">MKLSLTVLLSFIFVILYGQEYSQRYELVNLGRKVNTAYHEGAPVISADGKVLYFFVHNHPENTYGKEGSQDIWYSEMGEDGHWGEAKHMGKPLNEHQANQVFTVMPDNETLFIRGGGSKNREGFSFTHKEGTSWSKPEDIDVDDFKNMHKGKFYGATMSTDAKFMILYFSERENSEFNDLYLSKNLGDNKWSRPVKLGSNLNTNRDEFAPFLAPDDKTMYFSSTRKDMGIGYSDIYKTVRLDDTWMNWSDPVNVGRPLNTRAYDAYLSVDNHNNVFTTQSGNTIDGGNLDIFSLKLKDIHISLKGLTLDEKTRQGIPDAHMTIVRNDEIIDTLISSVEATYSVVLLEGNGDFAINVSADGYHPGLTEFTLGEITHDTTVIKDIMLQPIKKKVLLSGIAYDEKTGDPLVAALEFNLPDADRTRKIKTNEAGYYEIELPKTGLYRMVAKAEGYLNANDSLEHLDEENIAYTKDLYLKPIEIGTTVRLNNIFFDFDKTTLKSESFVELDKVVEFLQENRSLEIEIAGHTDSKGSDEYNLNLSQGRAQAVVDYIISNGIEDYRLVAKGYGETVPLESNDTDEGRAFNRRVEFTVLKK</sequence>
<dbReference type="Proteomes" id="UP000662783">
    <property type="component" value="Chromosome"/>
</dbReference>
<dbReference type="InterPro" id="IPR036737">
    <property type="entry name" value="OmpA-like_sf"/>
</dbReference>
<dbReference type="InterPro" id="IPR006664">
    <property type="entry name" value="OMP_bac"/>
</dbReference>
<dbReference type="Gene3D" id="2.60.40.1120">
    <property type="entry name" value="Carboxypeptidase-like, regulatory domain"/>
    <property type="match status" value="1"/>
</dbReference>
<keyword evidence="7" id="KW-1185">Reference proteome</keyword>
<evidence type="ECO:0000256" key="2">
    <source>
        <dbReference type="ARBA" id="ARBA00023136"/>
    </source>
</evidence>
<name>A0A974ZZB3_9BACT</name>
<comment type="subcellular location">
    <subcellularLocation>
        <location evidence="1">Cell outer membrane</location>
    </subcellularLocation>
</comment>